<dbReference type="AlphaFoldDB" id="A0AAV7UEE5"/>
<comment type="caution">
    <text evidence="1">The sequence shown here is derived from an EMBL/GenBank/DDBJ whole genome shotgun (WGS) entry which is preliminary data.</text>
</comment>
<name>A0AAV7UEE5_PLEWA</name>
<accession>A0AAV7UEE5</accession>
<keyword evidence="2" id="KW-1185">Reference proteome</keyword>
<evidence type="ECO:0000313" key="1">
    <source>
        <dbReference type="EMBL" id="KAJ1186077.1"/>
    </source>
</evidence>
<sequence length="182" mass="20214">MADLGALLPDLPMGLLVLGGEMNFTCKGTRRFYDTEILLGLFWPGEPMEGAESGGHAQDIIRGKRKEQNLQEAELGLELVVFEARGQAEGGVEEGLRIKRYELRALAEQHARASVMASQRQLYDVGDKANKLMAWLDKGDRERSWVREVQNKEGAVCQSIRVHSASLCHILRGGLYLSDSTD</sequence>
<dbReference type="EMBL" id="JANPWB010000005">
    <property type="protein sequence ID" value="KAJ1186077.1"/>
    <property type="molecule type" value="Genomic_DNA"/>
</dbReference>
<gene>
    <name evidence="1" type="ORF">NDU88_002862</name>
</gene>
<organism evidence="1 2">
    <name type="scientific">Pleurodeles waltl</name>
    <name type="common">Iberian ribbed newt</name>
    <dbReference type="NCBI Taxonomy" id="8319"/>
    <lineage>
        <taxon>Eukaryota</taxon>
        <taxon>Metazoa</taxon>
        <taxon>Chordata</taxon>
        <taxon>Craniata</taxon>
        <taxon>Vertebrata</taxon>
        <taxon>Euteleostomi</taxon>
        <taxon>Amphibia</taxon>
        <taxon>Batrachia</taxon>
        <taxon>Caudata</taxon>
        <taxon>Salamandroidea</taxon>
        <taxon>Salamandridae</taxon>
        <taxon>Pleurodelinae</taxon>
        <taxon>Pleurodeles</taxon>
    </lineage>
</organism>
<dbReference type="Proteomes" id="UP001066276">
    <property type="component" value="Chromosome 3_1"/>
</dbReference>
<reference evidence="1" key="1">
    <citation type="journal article" date="2022" name="bioRxiv">
        <title>Sequencing and chromosome-scale assembly of the giantPleurodeles waltlgenome.</title>
        <authorList>
            <person name="Brown T."/>
            <person name="Elewa A."/>
            <person name="Iarovenko S."/>
            <person name="Subramanian E."/>
            <person name="Araus A.J."/>
            <person name="Petzold A."/>
            <person name="Susuki M."/>
            <person name="Suzuki K.-i.T."/>
            <person name="Hayashi T."/>
            <person name="Toyoda A."/>
            <person name="Oliveira C."/>
            <person name="Osipova E."/>
            <person name="Leigh N.D."/>
            <person name="Simon A."/>
            <person name="Yun M.H."/>
        </authorList>
    </citation>
    <scope>NUCLEOTIDE SEQUENCE</scope>
    <source>
        <strain evidence="1">20211129_DDA</strain>
        <tissue evidence="1">Liver</tissue>
    </source>
</reference>
<protein>
    <submittedName>
        <fullName evidence="1">Uncharacterized protein</fullName>
    </submittedName>
</protein>
<proteinExistence type="predicted"/>
<evidence type="ECO:0000313" key="2">
    <source>
        <dbReference type="Proteomes" id="UP001066276"/>
    </source>
</evidence>